<dbReference type="Gene3D" id="3.30.40.10">
    <property type="entry name" value="Zinc/RING finger domain, C3HC4 (zinc finger)"/>
    <property type="match status" value="1"/>
</dbReference>
<name>A0ABN9WY09_9DINO</name>
<accession>A0ABN9WY09</accession>
<keyword evidence="3" id="KW-0862">Zinc</keyword>
<dbReference type="InterPro" id="IPR013083">
    <property type="entry name" value="Znf_RING/FYVE/PHD"/>
</dbReference>
<evidence type="ECO:0000313" key="7">
    <source>
        <dbReference type="Proteomes" id="UP001189429"/>
    </source>
</evidence>
<dbReference type="PANTHER" id="PTHR45931">
    <property type="entry name" value="SI:CH211-59O9.10"/>
    <property type="match status" value="1"/>
</dbReference>
<dbReference type="EMBL" id="CAUYUJ010019306">
    <property type="protein sequence ID" value="CAK0890152.1"/>
    <property type="molecule type" value="Genomic_DNA"/>
</dbReference>
<evidence type="ECO:0000256" key="3">
    <source>
        <dbReference type="ARBA" id="ARBA00022833"/>
    </source>
</evidence>
<dbReference type="InterPro" id="IPR051834">
    <property type="entry name" value="RING_finger_E3_ligase"/>
</dbReference>
<reference evidence="6" key="1">
    <citation type="submission" date="2023-10" db="EMBL/GenBank/DDBJ databases">
        <authorList>
            <person name="Chen Y."/>
            <person name="Shah S."/>
            <person name="Dougan E. K."/>
            <person name="Thang M."/>
            <person name="Chan C."/>
        </authorList>
    </citation>
    <scope>NUCLEOTIDE SEQUENCE [LARGE SCALE GENOMIC DNA]</scope>
</reference>
<evidence type="ECO:0000259" key="5">
    <source>
        <dbReference type="PROSITE" id="PS50089"/>
    </source>
</evidence>
<evidence type="ECO:0000256" key="2">
    <source>
        <dbReference type="ARBA" id="ARBA00022771"/>
    </source>
</evidence>
<gene>
    <name evidence="6" type="ORF">PCOR1329_LOCUS70451</name>
</gene>
<organism evidence="6 7">
    <name type="scientific">Prorocentrum cordatum</name>
    <dbReference type="NCBI Taxonomy" id="2364126"/>
    <lineage>
        <taxon>Eukaryota</taxon>
        <taxon>Sar</taxon>
        <taxon>Alveolata</taxon>
        <taxon>Dinophyceae</taxon>
        <taxon>Prorocentrales</taxon>
        <taxon>Prorocentraceae</taxon>
        <taxon>Prorocentrum</taxon>
    </lineage>
</organism>
<dbReference type="SMART" id="SM00184">
    <property type="entry name" value="RING"/>
    <property type="match status" value="1"/>
</dbReference>
<evidence type="ECO:0000313" key="6">
    <source>
        <dbReference type="EMBL" id="CAK0890152.1"/>
    </source>
</evidence>
<dbReference type="Pfam" id="PF13639">
    <property type="entry name" value="zf-RING_2"/>
    <property type="match status" value="1"/>
</dbReference>
<feature type="domain" description="RING-type" evidence="5">
    <location>
        <begin position="62"/>
        <end position="103"/>
    </location>
</feature>
<evidence type="ECO:0000256" key="4">
    <source>
        <dbReference type="PROSITE-ProRule" id="PRU00175"/>
    </source>
</evidence>
<dbReference type="PANTHER" id="PTHR45931:SF3">
    <property type="entry name" value="RING ZINC FINGER-CONTAINING PROTEIN"/>
    <property type="match status" value="1"/>
</dbReference>
<dbReference type="SUPFAM" id="SSF57850">
    <property type="entry name" value="RING/U-box"/>
    <property type="match status" value="1"/>
</dbReference>
<keyword evidence="7" id="KW-1185">Reference proteome</keyword>
<protein>
    <recommendedName>
        <fullName evidence="5">RING-type domain-containing protein</fullName>
    </recommendedName>
</protein>
<keyword evidence="1" id="KW-0479">Metal-binding</keyword>
<dbReference type="PROSITE" id="PS50089">
    <property type="entry name" value="ZF_RING_2"/>
    <property type="match status" value="1"/>
</dbReference>
<comment type="caution">
    <text evidence="6">The sequence shown here is derived from an EMBL/GenBank/DDBJ whole genome shotgun (WGS) entry which is preliminary data.</text>
</comment>
<sequence>EKALPCGLLPSQVSDLLERDITPEDYDMLLKLDEGIQRPTARQDSVDGLPTAPGTRLVGESCSICLLPFEQRDTAKVLQCGHMFHRDCISKWLEQHSCLCPLCGRPAAGPAAPAPALAAEAGSEGIPCC</sequence>
<proteinExistence type="predicted"/>
<evidence type="ECO:0000256" key="1">
    <source>
        <dbReference type="ARBA" id="ARBA00022723"/>
    </source>
</evidence>
<keyword evidence="2 4" id="KW-0863">Zinc-finger</keyword>
<dbReference type="Proteomes" id="UP001189429">
    <property type="component" value="Unassembled WGS sequence"/>
</dbReference>
<dbReference type="InterPro" id="IPR001841">
    <property type="entry name" value="Znf_RING"/>
</dbReference>
<feature type="non-terminal residue" evidence="6">
    <location>
        <position position="1"/>
    </location>
</feature>